<evidence type="ECO:0000313" key="5">
    <source>
        <dbReference type="Proteomes" id="UP001152049"/>
    </source>
</evidence>
<dbReference type="InterPro" id="IPR050235">
    <property type="entry name" value="CK1_Ser-Thr_kinase"/>
</dbReference>
<dbReference type="Pfam" id="PF00069">
    <property type="entry name" value="Pkinase"/>
    <property type="match status" value="1"/>
</dbReference>
<dbReference type="PANTHER" id="PTHR11909">
    <property type="entry name" value="CASEIN KINASE-RELATED"/>
    <property type="match status" value="1"/>
</dbReference>
<comment type="caution">
    <text evidence="4">The sequence shown here is derived from an EMBL/GenBank/DDBJ whole genome shotgun (WGS) entry which is preliminary data.</text>
</comment>
<dbReference type="GO" id="GO:0005524">
    <property type="term" value="F:ATP binding"/>
    <property type="evidence" value="ECO:0007669"/>
    <property type="project" value="InterPro"/>
</dbReference>
<dbReference type="SUPFAM" id="SSF56112">
    <property type="entry name" value="Protein kinase-like (PK-like)"/>
    <property type="match status" value="1"/>
</dbReference>
<feature type="region of interest" description="Disordered" evidence="2">
    <location>
        <begin position="413"/>
        <end position="466"/>
    </location>
</feature>
<dbReference type="OrthoDB" id="3258886at2759"/>
<evidence type="ECO:0000256" key="1">
    <source>
        <dbReference type="ARBA" id="ARBA00012513"/>
    </source>
</evidence>
<evidence type="ECO:0000313" key="4">
    <source>
        <dbReference type="EMBL" id="KAJ4266984.1"/>
    </source>
</evidence>
<accession>A0A9W8S720</accession>
<feature type="compositionally biased region" description="Polar residues" evidence="2">
    <location>
        <begin position="421"/>
        <end position="434"/>
    </location>
</feature>
<dbReference type="EC" id="2.7.11.1" evidence="1"/>
<dbReference type="InterPro" id="IPR011009">
    <property type="entry name" value="Kinase-like_dom_sf"/>
</dbReference>
<dbReference type="Proteomes" id="UP001152049">
    <property type="component" value="Unassembled WGS sequence"/>
</dbReference>
<name>A0A9W8S720_9HYPO</name>
<dbReference type="EMBL" id="JAOQAZ010000004">
    <property type="protein sequence ID" value="KAJ4266984.1"/>
    <property type="molecule type" value="Genomic_DNA"/>
</dbReference>
<evidence type="ECO:0000256" key="2">
    <source>
        <dbReference type="SAM" id="MobiDB-lite"/>
    </source>
</evidence>
<dbReference type="InterPro" id="IPR008271">
    <property type="entry name" value="Ser/Thr_kinase_AS"/>
</dbReference>
<feature type="domain" description="Protein kinase" evidence="3">
    <location>
        <begin position="1"/>
        <end position="223"/>
    </location>
</feature>
<proteinExistence type="predicted"/>
<reference evidence="4" key="1">
    <citation type="submission" date="2022-09" db="EMBL/GenBank/DDBJ databases">
        <title>Fusarium specimens isolated from Avocado Roots.</title>
        <authorList>
            <person name="Stajich J."/>
            <person name="Roper C."/>
            <person name="Heimlech-Rivalta G."/>
        </authorList>
    </citation>
    <scope>NUCLEOTIDE SEQUENCE</scope>
    <source>
        <strain evidence="4">CF00136</strain>
    </source>
</reference>
<keyword evidence="4" id="KW-0808">Transferase</keyword>
<organism evidence="4 5">
    <name type="scientific">Fusarium torreyae</name>
    <dbReference type="NCBI Taxonomy" id="1237075"/>
    <lineage>
        <taxon>Eukaryota</taxon>
        <taxon>Fungi</taxon>
        <taxon>Dikarya</taxon>
        <taxon>Ascomycota</taxon>
        <taxon>Pezizomycotina</taxon>
        <taxon>Sordariomycetes</taxon>
        <taxon>Hypocreomycetidae</taxon>
        <taxon>Hypocreales</taxon>
        <taxon>Nectriaceae</taxon>
        <taxon>Fusarium</taxon>
    </lineage>
</organism>
<protein>
    <recommendedName>
        <fullName evidence="1">non-specific serine/threonine protein kinase</fullName>
        <ecNumber evidence="1">2.7.11.1</ecNumber>
    </recommendedName>
</protein>
<dbReference type="AlphaFoldDB" id="A0A9W8S720"/>
<keyword evidence="4" id="KW-0418">Kinase</keyword>
<dbReference type="PROSITE" id="PS00108">
    <property type="entry name" value="PROTEIN_KINASE_ST"/>
    <property type="match status" value="1"/>
</dbReference>
<dbReference type="GO" id="GO:0004674">
    <property type="term" value="F:protein serine/threonine kinase activity"/>
    <property type="evidence" value="ECO:0007669"/>
    <property type="project" value="UniProtKB-EC"/>
</dbReference>
<sequence>MDLLGPSLETLFQKFKYLFTVETVAMLGQQMISRLNAAHKKGMIHRDVKPDNFVVAENRVFLIDLAMMKPYQDPRTKQHIPYEENIPVVGTARYMSINTHLGRTQSRRDDFESLWHVLLYFLRGHLPWEGIKADSLKDKNDMILKRKKVAEAEDLCEGFPHEFCELGHYVRNLGFEQNPDCDYMQKLLGQVSTDDMEGRGTIPGYFEKVSNRNGPAPLCSPEVAGSKVVLGKETNRARERSSREEVLQVIQSQPLTWLEELTTWAQIETIRGQDVAYNKQQQETLNNIFQTVSSSVYWLTKSQKTVFTPQYGLSRMRMSRMAERERTPLSKELESVCHVSKKVSTDILREGYSDNVSRLKDLLGTIKNLAELELEHSSCMKEKQVVIRSIGANNQVYHRPDDEETLRQQELAAKRDEVERATTSLGKQSGTQQGPRVAQKHKLTLSPSQQPCKRRSQEKLNTTADV</sequence>
<dbReference type="PROSITE" id="PS50011">
    <property type="entry name" value="PROTEIN_KINASE_DOM"/>
    <property type="match status" value="1"/>
</dbReference>
<keyword evidence="5" id="KW-1185">Reference proteome</keyword>
<dbReference type="Gene3D" id="1.10.510.10">
    <property type="entry name" value="Transferase(Phosphotransferase) domain 1"/>
    <property type="match status" value="1"/>
</dbReference>
<gene>
    <name evidence="4" type="primary">YCK2_1</name>
    <name evidence="4" type="ORF">NW762_003082</name>
</gene>
<evidence type="ECO:0000259" key="3">
    <source>
        <dbReference type="PROSITE" id="PS50011"/>
    </source>
</evidence>
<dbReference type="InterPro" id="IPR000719">
    <property type="entry name" value="Prot_kinase_dom"/>
</dbReference>